<dbReference type="Gene3D" id="3.40.50.300">
    <property type="entry name" value="P-loop containing nucleotide triphosphate hydrolases"/>
    <property type="match status" value="1"/>
</dbReference>
<dbReference type="SUPFAM" id="SSF52540">
    <property type="entry name" value="P-loop containing nucleoside triphosphate hydrolases"/>
    <property type="match status" value="1"/>
</dbReference>
<dbReference type="GO" id="GO:0003924">
    <property type="term" value="F:GTPase activity"/>
    <property type="evidence" value="ECO:0000318"/>
    <property type="project" value="GO_Central"/>
</dbReference>
<dbReference type="Proteomes" id="UP000001542">
    <property type="component" value="Unassembled WGS sequence"/>
</dbReference>
<dbReference type="SMR" id="A2E0I6"/>
<evidence type="ECO:0000313" key="2">
    <source>
        <dbReference type="EMBL" id="EAY13866.1"/>
    </source>
</evidence>
<name>A2E0I6_TRIV3</name>
<protein>
    <submittedName>
        <fullName evidence="2">Ras family protein</fullName>
    </submittedName>
</protein>
<evidence type="ECO:0000313" key="3">
    <source>
        <dbReference type="Proteomes" id="UP000001542"/>
    </source>
</evidence>
<evidence type="ECO:0000256" key="1">
    <source>
        <dbReference type="ARBA" id="ARBA00022741"/>
    </source>
</evidence>
<dbReference type="SMART" id="SM00173">
    <property type="entry name" value="RAS"/>
    <property type="match status" value="1"/>
</dbReference>
<dbReference type="STRING" id="5722.A2E0I6"/>
<dbReference type="NCBIfam" id="TIGR00231">
    <property type="entry name" value="small_GTP"/>
    <property type="match status" value="1"/>
</dbReference>
<proteinExistence type="predicted"/>
<gene>
    <name evidence="2" type="ORF">TVAG_044280</name>
</gene>
<dbReference type="PRINTS" id="PR00449">
    <property type="entry name" value="RASTRNSFRMNG"/>
</dbReference>
<dbReference type="eggNOG" id="KOG0084">
    <property type="taxonomic scope" value="Eukaryota"/>
</dbReference>
<dbReference type="GO" id="GO:0016020">
    <property type="term" value="C:membrane"/>
    <property type="evidence" value="ECO:0000318"/>
    <property type="project" value="GO_Central"/>
</dbReference>
<dbReference type="InterPro" id="IPR027417">
    <property type="entry name" value="P-loop_NTPase"/>
</dbReference>
<reference evidence="2" key="2">
    <citation type="journal article" date="2007" name="Science">
        <title>Draft genome sequence of the sexually transmitted pathogen Trichomonas vaginalis.</title>
        <authorList>
            <person name="Carlton J.M."/>
            <person name="Hirt R.P."/>
            <person name="Silva J.C."/>
            <person name="Delcher A.L."/>
            <person name="Schatz M."/>
            <person name="Zhao Q."/>
            <person name="Wortman J.R."/>
            <person name="Bidwell S.L."/>
            <person name="Alsmark U.C.M."/>
            <person name="Besteiro S."/>
            <person name="Sicheritz-Ponten T."/>
            <person name="Noel C.J."/>
            <person name="Dacks J.B."/>
            <person name="Foster P.G."/>
            <person name="Simillion C."/>
            <person name="Van de Peer Y."/>
            <person name="Miranda-Saavedra D."/>
            <person name="Barton G.J."/>
            <person name="Westrop G.D."/>
            <person name="Mueller S."/>
            <person name="Dessi D."/>
            <person name="Fiori P.L."/>
            <person name="Ren Q."/>
            <person name="Paulsen I."/>
            <person name="Zhang H."/>
            <person name="Bastida-Corcuera F.D."/>
            <person name="Simoes-Barbosa A."/>
            <person name="Brown M.T."/>
            <person name="Hayes R.D."/>
            <person name="Mukherjee M."/>
            <person name="Okumura C.Y."/>
            <person name="Schneider R."/>
            <person name="Smith A.J."/>
            <person name="Vanacova S."/>
            <person name="Villalvazo M."/>
            <person name="Haas B.J."/>
            <person name="Pertea M."/>
            <person name="Feldblyum T.V."/>
            <person name="Utterback T.R."/>
            <person name="Shu C.L."/>
            <person name="Osoegawa K."/>
            <person name="de Jong P.J."/>
            <person name="Hrdy I."/>
            <person name="Horvathova L."/>
            <person name="Zubacova Z."/>
            <person name="Dolezal P."/>
            <person name="Malik S.B."/>
            <person name="Logsdon J.M. Jr."/>
            <person name="Henze K."/>
            <person name="Gupta A."/>
            <person name="Wang C.C."/>
            <person name="Dunne R.L."/>
            <person name="Upcroft J.A."/>
            <person name="Upcroft P."/>
            <person name="White O."/>
            <person name="Salzberg S.L."/>
            <person name="Tang P."/>
            <person name="Chiu C.-H."/>
            <person name="Lee Y.-S."/>
            <person name="Embley T.M."/>
            <person name="Coombs G.H."/>
            <person name="Mottram J.C."/>
            <person name="Tachezy J."/>
            <person name="Fraser-Liggett C.M."/>
            <person name="Johnson P.J."/>
        </authorList>
    </citation>
    <scope>NUCLEOTIDE SEQUENCE [LARGE SCALE GENOMIC DNA]</scope>
    <source>
        <strain evidence="2">G3</strain>
    </source>
</reference>
<reference evidence="2" key="1">
    <citation type="submission" date="2006-10" db="EMBL/GenBank/DDBJ databases">
        <authorList>
            <person name="Amadeo P."/>
            <person name="Zhao Q."/>
            <person name="Wortman J."/>
            <person name="Fraser-Liggett C."/>
            <person name="Carlton J."/>
        </authorList>
    </citation>
    <scope>NUCLEOTIDE SEQUENCE</scope>
    <source>
        <strain evidence="2">G3</strain>
    </source>
</reference>
<dbReference type="VEuPathDB" id="TrichDB:TVAG_044280"/>
<organism evidence="2 3">
    <name type="scientific">Trichomonas vaginalis (strain ATCC PRA-98 / G3)</name>
    <dbReference type="NCBI Taxonomy" id="412133"/>
    <lineage>
        <taxon>Eukaryota</taxon>
        <taxon>Metamonada</taxon>
        <taxon>Parabasalia</taxon>
        <taxon>Trichomonadida</taxon>
        <taxon>Trichomonadidae</taxon>
        <taxon>Trichomonas</taxon>
    </lineage>
</organism>
<dbReference type="GO" id="GO:0005525">
    <property type="term" value="F:GTP binding"/>
    <property type="evidence" value="ECO:0007669"/>
    <property type="project" value="InterPro"/>
</dbReference>
<dbReference type="RefSeq" id="XP_001326089.1">
    <property type="nucleotide sequence ID" value="XM_001326054.1"/>
</dbReference>
<dbReference type="SMART" id="SM00175">
    <property type="entry name" value="RAB"/>
    <property type="match status" value="1"/>
</dbReference>
<keyword evidence="3" id="KW-1185">Reference proteome</keyword>
<dbReference type="KEGG" id="tva:4771852"/>
<dbReference type="SMART" id="SM00174">
    <property type="entry name" value="RHO"/>
    <property type="match status" value="1"/>
</dbReference>
<sequence>MVKSWLTSTFSEHVSPTIGAAFVKSTFEYRGLERNIQIWDTAGEEQYRSVTSVYCRDAFAAMIVYDKCNRASFENIPYWIGLISKQGPIPIVVCGNKNDLHSDTEITLQEAAEFCAAYNVSHFFTSARTQFGIFDAFTQLLDLAFERQKSLPKDDLFTGVQATPEPQPKKQCCF</sequence>
<dbReference type="InterPro" id="IPR001806">
    <property type="entry name" value="Small_GTPase"/>
</dbReference>
<dbReference type="Pfam" id="PF00071">
    <property type="entry name" value="Ras"/>
    <property type="match status" value="1"/>
</dbReference>
<dbReference type="PROSITE" id="PS51419">
    <property type="entry name" value="RAB"/>
    <property type="match status" value="1"/>
</dbReference>
<dbReference type="CDD" id="cd00154">
    <property type="entry name" value="Rab"/>
    <property type="match status" value="1"/>
</dbReference>
<dbReference type="EMBL" id="DS113279">
    <property type="protein sequence ID" value="EAY13866.1"/>
    <property type="molecule type" value="Genomic_DNA"/>
</dbReference>
<dbReference type="GO" id="GO:0006887">
    <property type="term" value="P:exocytosis"/>
    <property type="evidence" value="ECO:0000318"/>
    <property type="project" value="GO_Central"/>
</dbReference>
<dbReference type="InParanoid" id="A2E0I6"/>
<keyword evidence="1" id="KW-0547">Nucleotide-binding</keyword>
<dbReference type="VEuPathDB" id="TrichDB:TVAGG3_0550010"/>
<accession>A2E0I6</accession>
<dbReference type="InterPro" id="IPR005225">
    <property type="entry name" value="Small_GTP-bd"/>
</dbReference>
<dbReference type="AlphaFoldDB" id="A2E0I6"/>
<dbReference type="FunFam" id="3.40.50.300:FF:001447">
    <property type="entry name" value="Ras-related protein Rab-1B"/>
    <property type="match status" value="1"/>
</dbReference>
<dbReference type="PANTHER" id="PTHR47978">
    <property type="match status" value="1"/>
</dbReference>
<dbReference type="OrthoDB" id="2011769at2759"/>